<evidence type="ECO:0000313" key="2">
    <source>
        <dbReference type="Proteomes" id="UP000032309"/>
    </source>
</evidence>
<evidence type="ECO:0000313" key="1">
    <source>
        <dbReference type="EMBL" id="GAN31621.1"/>
    </source>
</evidence>
<protein>
    <submittedName>
        <fullName evidence="1">Uncharacterized protein</fullName>
    </submittedName>
</protein>
<sequence>MGFFYYKKSPKALFKWIEGMREEIEKLSRAVSLTVFELDLNRDVLIPAYFLANLMSSTLWKWRA</sequence>
<keyword evidence="2" id="KW-1185">Reference proteome</keyword>
<proteinExistence type="predicted"/>
<dbReference type="Proteomes" id="UP000032309">
    <property type="component" value="Unassembled WGS sequence"/>
</dbReference>
<dbReference type="EMBL" id="BAFN01000001">
    <property type="protein sequence ID" value="GAN31621.1"/>
    <property type="molecule type" value="Genomic_DNA"/>
</dbReference>
<accession>A0ABQ0JSD0</accession>
<dbReference type="RefSeq" id="WP_052561387.1">
    <property type="nucleotide sequence ID" value="NZ_BAFN01000001.1"/>
</dbReference>
<organism evidence="1 2">
    <name type="scientific">Candidatus Brocadia sinica JPN1</name>
    <dbReference type="NCBI Taxonomy" id="1197129"/>
    <lineage>
        <taxon>Bacteria</taxon>
        <taxon>Pseudomonadati</taxon>
        <taxon>Planctomycetota</taxon>
        <taxon>Candidatus Brocadiia</taxon>
        <taxon>Candidatus Brocadiales</taxon>
        <taxon>Candidatus Brocadiaceae</taxon>
        <taxon>Candidatus Brocadia</taxon>
    </lineage>
</organism>
<comment type="caution">
    <text evidence="1">The sequence shown here is derived from an EMBL/GenBank/DDBJ whole genome shotgun (WGS) entry which is preliminary data.</text>
</comment>
<name>A0ABQ0JSD0_9BACT</name>
<reference evidence="2" key="1">
    <citation type="journal article" date="2015" name="Genome Announc.">
        <title>Draft Genome Sequence of an Anaerobic Ammonium-Oxidizing Bacterium, "Candidatus Brocadia sinica".</title>
        <authorList>
            <person name="Oshiki M."/>
            <person name="Shinyako-Hata K."/>
            <person name="Satoh H."/>
            <person name="Okabe S."/>
        </authorList>
    </citation>
    <scope>NUCLEOTIDE SEQUENCE [LARGE SCALE GENOMIC DNA]</scope>
    <source>
        <strain evidence="2">JPN1</strain>
    </source>
</reference>
<gene>
    <name evidence="1" type="ORF">BROSI_A0122</name>
</gene>